<dbReference type="EMBL" id="CP065738">
    <property type="protein sequence ID" value="QPT53662.1"/>
    <property type="molecule type" value="Genomic_DNA"/>
</dbReference>
<evidence type="ECO:0000256" key="12">
    <source>
        <dbReference type="ARBA" id="ARBA00025198"/>
    </source>
</evidence>
<reference evidence="18 20" key="4">
    <citation type="submission" date="2020-12" db="EMBL/GenBank/DDBJ databases">
        <title>FDA dAtabase for Regulatory Grade micrObial Sequences (FDA-ARGOS): Supporting development and validation of Infectious Disease Dx tests.</title>
        <authorList>
            <person name="Sproer C."/>
            <person name="Gronow S."/>
            <person name="Severitt S."/>
            <person name="Schroder I."/>
            <person name="Tallon L."/>
            <person name="Sadzewicz L."/>
            <person name="Zhao X."/>
            <person name="Boylan J."/>
            <person name="Ott S."/>
            <person name="Bowen H."/>
            <person name="Vavikolanu K."/>
            <person name="Mehta A."/>
            <person name="Aluvathingal J."/>
            <person name="Nadendla S."/>
            <person name="Lowell S."/>
            <person name="Myers T."/>
            <person name="Yan Y."/>
            <person name="Sichtig H."/>
        </authorList>
    </citation>
    <scope>NUCLEOTIDE SEQUENCE [LARGE SCALE GENOMIC DNA]</scope>
    <source>
        <strain evidence="18 20">FDAARGOS_864</strain>
    </source>
</reference>
<name>A0A147E730_9MICC</name>
<dbReference type="KEGG" id="rkr:I6G21_00060"/>
<reference evidence="17" key="2">
    <citation type="submission" date="2016-04" db="EMBL/GenBank/DDBJ databases">
        <authorList>
            <person name="Evans L.H."/>
            <person name="Alamgir A."/>
            <person name="Owens N."/>
            <person name="Weber N.D."/>
            <person name="Virtaneva K."/>
            <person name="Barbian K."/>
            <person name="Babar A."/>
            <person name="Rosenke K."/>
        </authorList>
    </citation>
    <scope>NUCLEOTIDE SEQUENCE [LARGE SCALE GENOMIC DNA]</scope>
    <source>
        <strain evidence="17">RUTW2-3</strain>
    </source>
</reference>
<dbReference type="SUPFAM" id="SSF81573">
    <property type="entry name" value="F1F0 ATP synthase subunit B, membrane domain"/>
    <property type="match status" value="1"/>
</dbReference>
<dbReference type="NCBIfam" id="TIGR01144">
    <property type="entry name" value="ATP_synt_b"/>
    <property type="match status" value="1"/>
</dbReference>
<dbReference type="GO" id="GO:0045259">
    <property type="term" value="C:proton-transporting ATP synthase complex"/>
    <property type="evidence" value="ECO:0007669"/>
    <property type="project" value="UniProtKB-KW"/>
</dbReference>
<evidence type="ECO:0000256" key="10">
    <source>
        <dbReference type="ARBA" id="ARBA00023136"/>
    </source>
</evidence>
<keyword evidence="3 14" id="KW-0813">Transport</keyword>
<evidence type="ECO:0000256" key="4">
    <source>
        <dbReference type="ARBA" id="ARBA00022475"/>
    </source>
</evidence>
<evidence type="ECO:0000256" key="16">
    <source>
        <dbReference type="SAM" id="Coils"/>
    </source>
</evidence>
<evidence type="ECO:0000256" key="5">
    <source>
        <dbReference type="ARBA" id="ARBA00022547"/>
    </source>
</evidence>
<evidence type="ECO:0000256" key="14">
    <source>
        <dbReference type="HAMAP-Rule" id="MF_01398"/>
    </source>
</evidence>
<protein>
    <recommendedName>
        <fullName evidence="14">ATP synthase subunit b</fullName>
    </recommendedName>
    <alternativeName>
        <fullName evidence="14">ATP synthase F(0) sector subunit b</fullName>
    </alternativeName>
    <alternativeName>
        <fullName evidence="14">ATPase subunit I</fullName>
    </alternativeName>
    <alternativeName>
        <fullName evidence="14">F-type ATPase subunit b</fullName>
        <shortName evidence="14">F-ATPase subunit b</shortName>
    </alternativeName>
</protein>
<keyword evidence="19" id="KW-1185">Reference proteome</keyword>
<organism evidence="17 19">
    <name type="scientific">Rothia kristinae</name>
    <dbReference type="NCBI Taxonomy" id="37923"/>
    <lineage>
        <taxon>Bacteria</taxon>
        <taxon>Bacillati</taxon>
        <taxon>Actinomycetota</taxon>
        <taxon>Actinomycetes</taxon>
        <taxon>Micrococcales</taxon>
        <taxon>Micrococcaceae</taxon>
        <taxon>Rothia</taxon>
    </lineage>
</organism>
<comment type="subunit">
    <text evidence="13 14">F-type ATPases have 2 components, F(1) - the catalytic core - and F(0) - the membrane proton channel. F(1) has five subunits: alpha(3), beta(3), gamma(1), delta(1), epsilon(1). F(0) has three main subunits: a(1), b(2) and c(10-14). The alpha and beta chains form an alternating ring which encloses part of the gamma chain. F(1) is attached to F(0) by a central stalk formed by the gamma and epsilon chains, while a peripheral stalk is formed by the delta and b chains.</text>
</comment>
<dbReference type="Proteomes" id="UP000053171">
    <property type="component" value="Unassembled WGS sequence"/>
</dbReference>
<dbReference type="Pfam" id="PF00430">
    <property type="entry name" value="ATP-synt_B"/>
    <property type="match status" value="1"/>
</dbReference>
<dbReference type="PANTHER" id="PTHR33445">
    <property type="entry name" value="ATP SYNTHASE SUBUNIT B', CHLOROPLASTIC"/>
    <property type="match status" value="1"/>
</dbReference>
<comment type="subcellular location">
    <subcellularLocation>
        <location evidence="1 14">Cell membrane</location>
        <topology evidence="1 14">Single-pass membrane protein</topology>
    </subcellularLocation>
</comment>
<dbReference type="GO" id="GO:0005886">
    <property type="term" value="C:plasma membrane"/>
    <property type="evidence" value="ECO:0007669"/>
    <property type="project" value="UniProtKB-SubCell"/>
</dbReference>
<dbReference type="InterPro" id="IPR028987">
    <property type="entry name" value="ATP_synth_B-like_membr_sf"/>
</dbReference>
<dbReference type="Proteomes" id="UP000594975">
    <property type="component" value="Chromosome"/>
</dbReference>
<dbReference type="Gene3D" id="1.20.5.620">
    <property type="entry name" value="F1F0 ATP synthase subunit B, membrane domain"/>
    <property type="match status" value="1"/>
</dbReference>
<evidence type="ECO:0000256" key="11">
    <source>
        <dbReference type="ARBA" id="ARBA00023310"/>
    </source>
</evidence>
<keyword evidence="11 14" id="KW-0066">ATP synthesis</keyword>
<evidence type="ECO:0000256" key="8">
    <source>
        <dbReference type="ARBA" id="ARBA00022989"/>
    </source>
</evidence>
<gene>
    <name evidence="14" type="primary">atpF</name>
    <name evidence="17" type="ORF">AN277_0208375</name>
    <name evidence="18" type="ORF">I6G21_00060</name>
</gene>
<evidence type="ECO:0000256" key="15">
    <source>
        <dbReference type="RuleBase" id="RU003848"/>
    </source>
</evidence>
<evidence type="ECO:0000256" key="6">
    <source>
        <dbReference type="ARBA" id="ARBA00022692"/>
    </source>
</evidence>
<evidence type="ECO:0000256" key="7">
    <source>
        <dbReference type="ARBA" id="ARBA00022781"/>
    </source>
</evidence>
<proteinExistence type="inferred from homology"/>
<dbReference type="GO" id="GO:0046961">
    <property type="term" value="F:proton-transporting ATPase activity, rotational mechanism"/>
    <property type="evidence" value="ECO:0007669"/>
    <property type="project" value="TreeGrafter"/>
</dbReference>
<sequence length="183" mass="20333">MSDLMAAEEGNNILLPDVWEIVVALLGFFILLYIVWKYIVPAFEKIYQDRTEAIEGGLKKAEKAQAEAAAAREEYSQQLESARLEAQKIREDAREEGEKILAEFKERANAEAARITESAQRTIEAERSAAMVSLRTEVGSLATDLAGKIVGESLEDDARSNRVVDRFLADLEASQQRNAGVSR</sequence>
<dbReference type="PANTHER" id="PTHR33445:SF1">
    <property type="entry name" value="ATP SYNTHASE SUBUNIT B"/>
    <property type="match status" value="1"/>
</dbReference>
<comment type="function">
    <text evidence="12 14">F(1)F(0) ATP synthase produces ATP from ADP in the presence of a proton or sodium gradient. F-type ATPases consist of two structural domains, F(1) containing the extramembraneous catalytic core and F(0) containing the membrane proton channel, linked together by a central stalk and a peripheral stalk. During catalysis, ATP synthesis in the catalytic domain of F(1) is coupled via a rotary mechanism of the central stalk subunits to proton translocation.</text>
</comment>
<evidence type="ECO:0000313" key="19">
    <source>
        <dbReference type="Proteomes" id="UP000053171"/>
    </source>
</evidence>
<feature type="transmembrane region" description="Helical" evidence="14">
    <location>
        <begin position="21"/>
        <end position="40"/>
    </location>
</feature>
<evidence type="ECO:0000256" key="13">
    <source>
        <dbReference type="ARBA" id="ARBA00025830"/>
    </source>
</evidence>
<evidence type="ECO:0000256" key="1">
    <source>
        <dbReference type="ARBA" id="ARBA00004162"/>
    </source>
</evidence>
<dbReference type="InterPro" id="IPR002146">
    <property type="entry name" value="ATP_synth_b/b'su_bac/chlpt"/>
</dbReference>
<dbReference type="CDD" id="cd06503">
    <property type="entry name" value="ATP-synt_Fo_b"/>
    <property type="match status" value="1"/>
</dbReference>
<comment type="similarity">
    <text evidence="2 14 15">Belongs to the ATPase B chain family.</text>
</comment>
<dbReference type="NCBIfam" id="NF004412">
    <property type="entry name" value="PRK05759.1-3"/>
    <property type="match status" value="1"/>
</dbReference>
<accession>A0A147E730</accession>
<dbReference type="EMBL" id="LJBJ02000017">
    <property type="protein sequence ID" value="OAX51500.1"/>
    <property type="molecule type" value="Genomic_DNA"/>
</dbReference>
<dbReference type="GO" id="GO:0046933">
    <property type="term" value="F:proton-transporting ATP synthase activity, rotational mechanism"/>
    <property type="evidence" value="ECO:0007669"/>
    <property type="project" value="UniProtKB-UniRule"/>
</dbReference>
<evidence type="ECO:0000256" key="9">
    <source>
        <dbReference type="ARBA" id="ARBA00023065"/>
    </source>
</evidence>
<dbReference type="RefSeq" id="WP_058730909.1">
    <property type="nucleotide sequence ID" value="NZ_CP065738.1"/>
</dbReference>
<evidence type="ECO:0000313" key="18">
    <source>
        <dbReference type="EMBL" id="QPT53662.1"/>
    </source>
</evidence>
<reference evidence="19" key="1">
    <citation type="submission" date="2016-04" db="EMBL/GenBank/DDBJ databases">
        <authorList>
            <person name="Waterworth S."/>
            <person name="Matcher G."/>
        </authorList>
    </citation>
    <scope>NUCLEOTIDE SEQUENCE [LARGE SCALE GENOMIC DNA]</scope>
    <source>
        <strain evidence="19">RuSp02-3</strain>
    </source>
</reference>
<keyword evidence="8 14" id="KW-1133">Transmembrane helix</keyword>
<keyword evidence="9 14" id="KW-0406">Ion transport</keyword>
<keyword evidence="4 14" id="KW-1003">Cell membrane</keyword>
<reference evidence="17 19" key="3">
    <citation type="submission" date="2016-06" db="EMBL/GenBank/DDBJ databases">
        <title>Identification of putative biosynthetic pathways for the production of bioactive secondary metabolites by the marine actinomycete Kocuria kristinae RUTW2-3.</title>
        <authorList>
            <person name="Waterworth S.C."/>
            <person name="Walmsley T.A."/>
            <person name="Matongo T."/>
            <person name="Davies-Coleman M.T."/>
            <person name="Dorrington R.A."/>
        </authorList>
    </citation>
    <scope>NUCLEOTIDE SEQUENCE [LARGE SCALE GENOMIC DNA]</scope>
    <source>
        <strain evidence="19">RuSp02-3</strain>
        <strain evidence="17">RUTW2-3</strain>
    </source>
</reference>
<evidence type="ECO:0000256" key="2">
    <source>
        <dbReference type="ARBA" id="ARBA00005513"/>
    </source>
</evidence>
<evidence type="ECO:0000256" key="3">
    <source>
        <dbReference type="ARBA" id="ARBA00022448"/>
    </source>
</evidence>
<keyword evidence="7 14" id="KW-0375">Hydrogen ion transport</keyword>
<keyword evidence="6 14" id="KW-0812">Transmembrane</keyword>
<dbReference type="PATRIC" id="fig|37923.10.peg.2059"/>
<dbReference type="GeneID" id="61261740"/>
<dbReference type="AlphaFoldDB" id="A0A147E730"/>
<dbReference type="HAMAP" id="MF_01398">
    <property type="entry name" value="ATP_synth_b_bprime"/>
    <property type="match status" value="1"/>
</dbReference>
<keyword evidence="16" id="KW-0175">Coiled coil</keyword>
<dbReference type="STRING" id="37923.BK826_03540"/>
<dbReference type="InterPro" id="IPR050059">
    <property type="entry name" value="ATP_synthase_B_chain"/>
</dbReference>
<evidence type="ECO:0000313" key="17">
    <source>
        <dbReference type="EMBL" id="OAX51500.1"/>
    </source>
</evidence>
<feature type="coiled-coil region" evidence="16">
    <location>
        <begin position="54"/>
        <end position="99"/>
    </location>
</feature>
<dbReference type="InterPro" id="IPR005864">
    <property type="entry name" value="ATP_synth_F0_bsu_bac"/>
</dbReference>
<comment type="function">
    <text evidence="14">Component of the F(0) channel, it forms part of the peripheral stalk, linking F(1) to F(0).</text>
</comment>
<evidence type="ECO:0000313" key="20">
    <source>
        <dbReference type="Proteomes" id="UP000594975"/>
    </source>
</evidence>
<keyword evidence="10 14" id="KW-0472">Membrane</keyword>
<keyword evidence="5 14" id="KW-0138">CF(0)</keyword>